<proteinExistence type="predicted"/>
<accession>A0ABV4L5H2</accession>
<protein>
    <submittedName>
        <fullName evidence="2">Uncharacterized protein</fullName>
    </submittedName>
</protein>
<keyword evidence="1" id="KW-1133">Transmembrane helix</keyword>
<gene>
    <name evidence="2" type="ORF">ACED35_17165</name>
</gene>
<dbReference type="EMBL" id="JBGONM010000045">
    <property type="protein sequence ID" value="MEZ8082850.1"/>
    <property type="molecule type" value="Genomic_DNA"/>
</dbReference>
<comment type="caution">
    <text evidence="2">The sequence shown here is derived from an EMBL/GenBank/DDBJ whole genome shotgun (WGS) entry which is preliminary data.</text>
</comment>
<dbReference type="RefSeq" id="WP_371734991.1">
    <property type="nucleotide sequence ID" value="NZ_JBGONM010000045.1"/>
</dbReference>
<keyword evidence="1" id="KW-0472">Membrane</keyword>
<evidence type="ECO:0000256" key="1">
    <source>
        <dbReference type="SAM" id="Phobius"/>
    </source>
</evidence>
<dbReference type="Proteomes" id="UP001569154">
    <property type="component" value="Unassembled WGS sequence"/>
</dbReference>
<name>A0ABV4L5H2_9GAMM</name>
<evidence type="ECO:0000313" key="3">
    <source>
        <dbReference type="Proteomes" id="UP001569154"/>
    </source>
</evidence>
<keyword evidence="3" id="KW-1185">Reference proteome</keyword>
<keyword evidence="1" id="KW-0812">Transmembrane</keyword>
<feature type="non-terminal residue" evidence="2">
    <location>
        <position position="1"/>
    </location>
</feature>
<reference evidence="2 3" key="1">
    <citation type="submission" date="2024-06" db="EMBL/GenBank/DDBJ databases">
        <authorList>
            <person name="Steensen K."/>
            <person name="Seneca J."/>
            <person name="Bartlau N."/>
            <person name="Yu A.X."/>
            <person name="Polz M.F."/>
        </authorList>
    </citation>
    <scope>NUCLEOTIDE SEQUENCE [LARGE SCALE GENOMIC DNA]</scope>
    <source>
        <strain evidence="2 3">1F260</strain>
    </source>
</reference>
<evidence type="ECO:0000313" key="2">
    <source>
        <dbReference type="EMBL" id="MEZ8082850.1"/>
    </source>
</evidence>
<feature type="transmembrane region" description="Helical" evidence="1">
    <location>
        <begin position="62"/>
        <end position="82"/>
    </location>
</feature>
<sequence length="96" mass="10652">ADYEACVGSFNDLKRSALCPMGALFCLRHLSKTLRCFHFTCSPSVTLMKRYWLEWADEDGKYGVGLLSFGGGSYIILYRIIFADQAKGKLSSQAVG</sequence>
<organism evidence="2 3">
    <name type="scientific">Enterovibrio norvegicus</name>
    <dbReference type="NCBI Taxonomy" id="188144"/>
    <lineage>
        <taxon>Bacteria</taxon>
        <taxon>Pseudomonadati</taxon>
        <taxon>Pseudomonadota</taxon>
        <taxon>Gammaproteobacteria</taxon>
        <taxon>Vibrionales</taxon>
        <taxon>Vibrionaceae</taxon>
        <taxon>Enterovibrio</taxon>
    </lineage>
</organism>